<proteinExistence type="inferred from homology"/>
<feature type="region of interest" description="Disordered" evidence="5">
    <location>
        <begin position="124"/>
        <end position="148"/>
    </location>
</feature>
<dbReference type="AlphaFoldDB" id="A0A8T3CNA6"/>
<evidence type="ECO:0000256" key="1">
    <source>
        <dbReference type="ARBA" id="ARBA00004123"/>
    </source>
</evidence>
<feature type="compositionally biased region" description="Basic and acidic residues" evidence="5">
    <location>
        <begin position="343"/>
        <end position="370"/>
    </location>
</feature>
<feature type="compositionally biased region" description="Basic and acidic residues" evidence="5">
    <location>
        <begin position="204"/>
        <end position="244"/>
    </location>
</feature>
<dbReference type="Pfam" id="PF04824">
    <property type="entry name" value="Rad21_Rec8"/>
    <property type="match status" value="1"/>
</dbReference>
<evidence type="ECO:0000313" key="9">
    <source>
        <dbReference type="Proteomes" id="UP000829720"/>
    </source>
</evidence>
<feature type="domain" description="Rad21/Rec8-like protein N-terminal" evidence="7">
    <location>
        <begin position="19"/>
        <end position="65"/>
    </location>
</feature>
<evidence type="ECO:0000256" key="3">
    <source>
        <dbReference type="ARBA" id="ARBA00022829"/>
    </source>
</evidence>
<dbReference type="GO" id="GO:0006302">
    <property type="term" value="P:double-strand break repair"/>
    <property type="evidence" value="ECO:0007669"/>
    <property type="project" value="TreeGrafter"/>
</dbReference>
<feature type="compositionally biased region" description="Acidic residues" evidence="5">
    <location>
        <begin position="124"/>
        <end position="136"/>
    </location>
</feature>
<evidence type="ECO:0000313" key="8">
    <source>
        <dbReference type="EMBL" id="KAI1885896.1"/>
    </source>
</evidence>
<reference evidence="8" key="1">
    <citation type="submission" date="2021-01" db="EMBL/GenBank/DDBJ databases">
        <authorList>
            <person name="Zahm M."/>
            <person name="Roques C."/>
            <person name="Cabau C."/>
            <person name="Klopp C."/>
            <person name="Donnadieu C."/>
            <person name="Jouanno E."/>
            <person name="Lampietro C."/>
            <person name="Louis A."/>
            <person name="Herpin A."/>
            <person name="Echchiki A."/>
            <person name="Berthelot C."/>
            <person name="Parey E."/>
            <person name="Roest-Crollius H."/>
            <person name="Braasch I."/>
            <person name="Postlethwait J."/>
            <person name="Bobe J."/>
            <person name="Montfort J."/>
            <person name="Bouchez O."/>
            <person name="Begum T."/>
            <person name="Mejri S."/>
            <person name="Adams A."/>
            <person name="Chen W.-J."/>
            <person name="Guiguen Y."/>
        </authorList>
    </citation>
    <scope>NUCLEOTIDE SEQUENCE</scope>
    <source>
        <tissue evidence="8">Blood</tissue>
    </source>
</reference>
<dbReference type="InterPro" id="IPR039781">
    <property type="entry name" value="Rad21/Rec8-like"/>
</dbReference>
<feature type="domain" description="Rad21/Rec8-like protein C-terminal eukaryotic" evidence="6">
    <location>
        <begin position="452"/>
        <end position="502"/>
    </location>
</feature>
<dbReference type="CDD" id="cd21794">
    <property type="entry name" value="Rad21_Rec8_M_Rec8"/>
    <property type="match status" value="1"/>
</dbReference>
<evidence type="ECO:0008006" key="10">
    <source>
        <dbReference type="Google" id="ProtNLM"/>
    </source>
</evidence>
<feature type="region of interest" description="Disordered" evidence="5">
    <location>
        <begin position="180"/>
        <end position="253"/>
    </location>
</feature>
<keyword evidence="3" id="KW-0159">Chromosome partition</keyword>
<dbReference type="OrthoDB" id="10071381at2759"/>
<accession>A0A8T3CNA6</accession>
<feature type="region of interest" description="Disordered" evidence="5">
    <location>
        <begin position="335"/>
        <end position="370"/>
    </location>
</feature>
<feature type="compositionally biased region" description="Pro residues" evidence="5">
    <location>
        <begin position="194"/>
        <end position="203"/>
    </location>
</feature>
<evidence type="ECO:0000259" key="6">
    <source>
        <dbReference type="Pfam" id="PF04824"/>
    </source>
</evidence>
<evidence type="ECO:0000256" key="2">
    <source>
        <dbReference type="ARBA" id="ARBA00009870"/>
    </source>
</evidence>
<dbReference type="InterPro" id="IPR006909">
    <property type="entry name" value="Rad21/Rec8_C_eu"/>
</dbReference>
<evidence type="ECO:0000256" key="5">
    <source>
        <dbReference type="SAM" id="MobiDB-lite"/>
    </source>
</evidence>
<feature type="compositionally biased region" description="Low complexity" evidence="5">
    <location>
        <begin position="180"/>
        <end position="193"/>
    </location>
</feature>
<dbReference type="InterPro" id="IPR036390">
    <property type="entry name" value="WH_DNA-bd_sf"/>
</dbReference>
<evidence type="ECO:0000256" key="4">
    <source>
        <dbReference type="ARBA" id="ARBA00023242"/>
    </source>
</evidence>
<dbReference type="Pfam" id="PF04825">
    <property type="entry name" value="Rad21_Rec8_N"/>
    <property type="match status" value="1"/>
</dbReference>
<dbReference type="PANTHER" id="PTHR12585">
    <property type="entry name" value="SCC1 / RAD21 FAMILY MEMBER"/>
    <property type="match status" value="1"/>
</dbReference>
<dbReference type="EMBL" id="JAERUA010000020">
    <property type="protein sequence ID" value="KAI1885896.1"/>
    <property type="molecule type" value="Genomic_DNA"/>
</dbReference>
<dbReference type="Proteomes" id="UP000829720">
    <property type="component" value="Unassembled WGS sequence"/>
</dbReference>
<dbReference type="GO" id="GO:0051177">
    <property type="term" value="P:meiotic sister chromatid cohesion"/>
    <property type="evidence" value="ECO:0007669"/>
    <property type="project" value="TreeGrafter"/>
</dbReference>
<dbReference type="InterPro" id="IPR006910">
    <property type="entry name" value="Rad21_Rec8_N"/>
</dbReference>
<keyword evidence="9" id="KW-1185">Reference proteome</keyword>
<dbReference type="GO" id="GO:0005634">
    <property type="term" value="C:nucleus"/>
    <property type="evidence" value="ECO:0007669"/>
    <property type="project" value="UniProtKB-SubCell"/>
</dbReference>
<feature type="compositionally biased region" description="Basic and acidic residues" evidence="5">
    <location>
        <begin position="137"/>
        <end position="148"/>
    </location>
</feature>
<sequence length="515" mass="59254">MDYVLVRVAPLQPGLPRPRFSLYLSAQLQYGVIIIYHRQCAILLEDIQHTIDRLLRSMKQLKIDLVAPDRPILIPDCLSAMEEAEWAQDPFFGVMGLSSPSTFIQFEGVELPEVTARHIEMLMEQEDQFPAEDEEREQEREAERIREEHRITVLTEQLGVTTVASEDMVLLPEEERGLPVEVPVPTPLETTPVPAIPLPSPPPRLREQEPEEETVRRREREEEQERERQREKEREPSALEHPELGPDPGVRRRPRQLLFIDVQTQIPQEELRRAIQDPLTETHPLVLIEAPSRRTVPPAELLSNPCTFLPPDILALWEQGAVITPLERAPASMREAEEEMEGEPERETEAEAKEEEVKEKEEREEVHRELVETGLPRPEVSVSSDVLGEPSDRELSRLITPETRESPTGETFFPLEDIPEERPRTPEREFEQMAVTGESLLEMVLEPLEEQGMVSFHSLLPPMVDRITVACYFYKLLEVVSARQLCVQQDEPYGNIIISPGSQYEQEGDWMLHTH</sequence>
<name>A0A8T3CNA6_9TELE</name>
<comment type="similarity">
    <text evidence="2">Belongs to the rad21 family.</text>
</comment>
<evidence type="ECO:0000259" key="7">
    <source>
        <dbReference type="Pfam" id="PF04825"/>
    </source>
</evidence>
<dbReference type="GO" id="GO:0007059">
    <property type="term" value="P:chromosome segregation"/>
    <property type="evidence" value="ECO:0007669"/>
    <property type="project" value="UniProtKB-KW"/>
</dbReference>
<organism evidence="8 9">
    <name type="scientific">Albula goreensis</name>
    <dbReference type="NCBI Taxonomy" id="1534307"/>
    <lineage>
        <taxon>Eukaryota</taxon>
        <taxon>Metazoa</taxon>
        <taxon>Chordata</taxon>
        <taxon>Craniata</taxon>
        <taxon>Vertebrata</taxon>
        <taxon>Euteleostomi</taxon>
        <taxon>Actinopterygii</taxon>
        <taxon>Neopterygii</taxon>
        <taxon>Teleostei</taxon>
        <taxon>Albuliformes</taxon>
        <taxon>Albulidae</taxon>
        <taxon>Albula</taxon>
    </lineage>
</organism>
<comment type="subcellular location">
    <subcellularLocation>
        <location evidence="1">Nucleus</location>
    </subcellularLocation>
</comment>
<dbReference type="PANTHER" id="PTHR12585:SF27">
    <property type="entry name" value="MEIOTIC RECOMBINATION PROTEIN REC8 HOMOLOG"/>
    <property type="match status" value="1"/>
</dbReference>
<gene>
    <name evidence="8" type="ORF">AGOR_G00208480</name>
</gene>
<keyword evidence="4" id="KW-0539">Nucleus</keyword>
<protein>
    <recommendedName>
        <fullName evidence="10">Meiotic recombination protein REC8 homolog</fullName>
    </recommendedName>
</protein>
<dbReference type="SUPFAM" id="SSF46785">
    <property type="entry name" value="Winged helix' DNA-binding domain"/>
    <property type="match status" value="1"/>
</dbReference>
<dbReference type="GO" id="GO:0003682">
    <property type="term" value="F:chromatin binding"/>
    <property type="evidence" value="ECO:0007669"/>
    <property type="project" value="TreeGrafter"/>
</dbReference>
<dbReference type="GO" id="GO:0030893">
    <property type="term" value="C:meiotic cohesin complex"/>
    <property type="evidence" value="ECO:0007669"/>
    <property type="project" value="TreeGrafter"/>
</dbReference>
<comment type="caution">
    <text evidence="8">The sequence shown here is derived from an EMBL/GenBank/DDBJ whole genome shotgun (WGS) entry which is preliminary data.</text>
</comment>